<dbReference type="OrthoDB" id="253601at2"/>
<dbReference type="RefSeq" id="WP_077850150.1">
    <property type="nucleotide sequence ID" value="NZ_LZZM01000243.1"/>
</dbReference>
<dbReference type="InterPro" id="IPR018060">
    <property type="entry name" value="HTH_AraC"/>
</dbReference>
<evidence type="ECO:0000256" key="3">
    <source>
        <dbReference type="ARBA" id="ARBA00023163"/>
    </source>
</evidence>
<feature type="domain" description="HTH araC/xylS-type" evidence="4">
    <location>
        <begin position="178"/>
        <end position="276"/>
    </location>
</feature>
<evidence type="ECO:0000259" key="4">
    <source>
        <dbReference type="PROSITE" id="PS01124"/>
    </source>
</evidence>
<dbReference type="GO" id="GO:0043565">
    <property type="term" value="F:sequence-specific DNA binding"/>
    <property type="evidence" value="ECO:0007669"/>
    <property type="project" value="InterPro"/>
</dbReference>
<dbReference type="STRING" id="29367.CLPUN_52720"/>
<dbReference type="InterPro" id="IPR014710">
    <property type="entry name" value="RmlC-like_jellyroll"/>
</dbReference>
<dbReference type="InterPro" id="IPR003313">
    <property type="entry name" value="AraC-bd"/>
</dbReference>
<dbReference type="SUPFAM" id="SSF51182">
    <property type="entry name" value="RmlC-like cupins"/>
    <property type="match status" value="1"/>
</dbReference>
<keyword evidence="6" id="KW-1185">Reference proteome</keyword>
<dbReference type="InterPro" id="IPR011051">
    <property type="entry name" value="RmlC_Cupin_sf"/>
</dbReference>
<evidence type="ECO:0000313" key="6">
    <source>
        <dbReference type="Proteomes" id="UP000190890"/>
    </source>
</evidence>
<sequence length="287" mass="34122">MEFKHELVKPNEDISVMFLNMTDNARIISKHWHNHIELIYILYGYLEVDINNSRYLIKEDQFIVISPRDIHSTAHKHSNTSILLQIPYEFLENNIDDIHNIHFECNPYMKQSQYTTYENNIKLLLRSFAEIYKEKPLGYKFKINSLINDLLFILVNKFSTSMPKLNIRKTARYLDRLELITKYVKSHYRECITLDDVSAQAGLNPEYFARFFKKYMGTTFLKYLNSVRLEHFYTDLTNTDYSITELISRNGFTNYKIFMKLFKNAYGCTPSETRKLASESNIKNSKM</sequence>
<evidence type="ECO:0000256" key="1">
    <source>
        <dbReference type="ARBA" id="ARBA00023015"/>
    </source>
</evidence>
<dbReference type="Pfam" id="PF12833">
    <property type="entry name" value="HTH_18"/>
    <property type="match status" value="1"/>
</dbReference>
<reference evidence="5 6" key="1">
    <citation type="submission" date="2016-05" db="EMBL/GenBank/DDBJ databases">
        <title>Microbial solvent formation.</title>
        <authorList>
            <person name="Poehlein A."/>
            <person name="Montoya Solano J.D."/>
            <person name="Flitsch S."/>
            <person name="Krabben P."/>
            <person name="Duerre P."/>
            <person name="Daniel R."/>
        </authorList>
    </citation>
    <scope>NUCLEOTIDE SEQUENCE [LARGE SCALE GENOMIC DNA]</scope>
    <source>
        <strain evidence="5 6">DSM 2619</strain>
    </source>
</reference>
<dbReference type="Pfam" id="PF02311">
    <property type="entry name" value="AraC_binding"/>
    <property type="match status" value="1"/>
</dbReference>
<organism evidence="5 6">
    <name type="scientific">Clostridium puniceum</name>
    <dbReference type="NCBI Taxonomy" id="29367"/>
    <lineage>
        <taxon>Bacteria</taxon>
        <taxon>Bacillati</taxon>
        <taxon>Bacillota</taxon>
        <taxon>Clostridia</taxon>
        <taxon>Eubacteriales</taxon>
        <taxon>Clostridiaceae</taxon>
        <taxon>Clostridium</taxon>
    </lineage>
</organism>
<gene>
    <name evidence="5" type="primary">melR_8</name>
    <name evidence="5" type="ORF">CLPUN_52720</name>
</gene>
<proteinExistence type="predicted"/>
<keyword evidence="1" id="KW-0805">Transcription regulation</keyword>
<dbReference type="PROSITE" id="PS01124">
    <property type="entry name" value="HTH_ARAC_FAMILY_2"/>
    <property type="match status" value="1"/>
</dbReference>
<keyword evidence="3" id="KW-0804">Transcription</keyword>
<dbReference type="Gene3D" id="1.10.10.60">
    <property type="entry name" value="Homeodomain-like"/>
    <property type="match status" value="2"/>
</dbReference>
<evidence type="ECO:0000313" key="5">
    <source>
        <dbReference type="EMBL" id="OOM70187.1"/>
    </source>
</evidence>
<comment type="caution">
    <text evidence="5">The sequence shown here is derived from an EMBL/GenBank/DDBJ whole genome shotgun (WGS) entry which is preliminary data.</text>
</comment>
<dbReference type="Gene3D" id="2.60.120.10">
    <property type="entry name" value="Jelly Rolls"/>
    <property type="match status" value="1"/>
</dbReference>
<dbReference type="PANTHER" id="PTHR43280">
    <property type="entry name" value="ARAC-FAMILY TRANSCRIPTIONAL REGULATOR"/>
    <property type="match status" value="1"/>
</dbReference>
<dbReference type="InterPro" id="IPR009057">
    <property type="entry name" value="Homeodomain-like_sf"/>
</dbReference>
<dbReference type="EMBL" id="LZZM01000243">
    <property type="protein sequence ID" value="OOM70187.1"/>
    <property type="molecule type" value="Genomic_DNA"/>
</dbReference>
<dbReference type="Proteomes" id="UP000190890">
    <property type="component" value="Unassembled WGS sequence"/>
</dbReference>
<dbReference type="AlphaFoldDB" id="A0A1S8SXF9"/>
<evidence type="ECO:0000256" key="2">
    <source>
        <dbReference type="ARBA" id="ARBA00023125"/>
    </source>
</evidence>
<keyword evidence="2" id="KW-0238">DNA-binding</keyword>
<dbReference type="GO" id="GO:0003700">
    <property type="term" value="F:DNA-binding transcription factor activity"/>
    <property type="evidence" value="ECO:0007669"/>
    <property type="project" value="InterPro"/>
</dbReference>
<dbReference type="SUPFAM" id="SSF46689">
    <property type="entry name" value="Homeodomain-like"/>
    <property type="match status" value="2"/>
</dbReference>
<accession>A0A1S8SXF9</accession>
<name>A0A1S8SXF9_9CLOT</name>
<protein>
    <submittedName>
        <fullName evidence="5">Melibiose operon regulatory protein</fullName>
    </submittedName>
</protein>
<dbReference type="PANTHER" id="PTHR43280:SF2">
    <property type="entry name" value="HTH-TYPE TRANSCRIPTIONAL REGULATOR EXSA"/>
    <property type="match status" value="1"/>
</dbReference>
<dbReference type="SMART" id="SM00342">
    <property type="entry name" value="HTH_ARAC"/>
    <property type="match status" value="1"/>
</dbReference>
<dbReference type="CDD" id="cd02208">
    <property type="entry name" value="cupin_RmlC-like"/>
    <property type="match status" value="1"/>
</dbReference>